<dbReference type="Proteomes" id="UP000295705">
    <property type="component" value="Unassembled WGS sequence"/>
</dbReference>
<accession>A0A4R6VPJ7</accession>
<sequence length="175" mass="18577">MTASLTVRVAEAADVDSLLALVHSAYRGPSGRQGWTSEADLIDGPRTTRELLAADVADPAITVLVAGDLVGCAAVTLADGATTASFGMFAVRPDAQSSGAGSTLLRAAEDTARERGASVLEMCVIDRRAELIAWYERRGYVRTGESRPFPYGEEGVGVPRDDDFRFAVLEKDLRG</sequence>
<dbReference type="PANTHER" id="PTHR43877">
    <property type="entry name" value="AMINOALKYLPHOSPHONATE N-ACETYLTRANSFERASE-RELATED-RELATED"/>
    <property type="match status" value="1"/>
</dbReference>
<dbReference type="OrthoDB" id="119501at2"/>
<dbReference type="Pfam" id="PF00583">
    <property type="entry name" value="Acetyltransf_1"/>
    <property type="match status" value="1"/>
</dbReference>
<dbReference type="InterPro" id="IPR050832">
    <property type="entry name" value="Bact_Acetyltransf"/>
</dbReference>
<organism evidence="4 5">
    <name type="scientific">Actinomycetospora succinea</name>
    <dbReference type="NCBI Taxonomy" id="663603"/>
    <lineage>
        <taxon>Bacteria</taxon>
        <taxon>Bacillati</taxon>
        <taxon>Actinomycetota</taxon>
        <taxon>Actinomycetes</taxon>
        <taxon>Pseudonocardiales</taxon>
        <taxon>Pseudonocardiaceae</taxon>
        <taxon>Actinomycetospora</taxon>
    </lineage>
</organism>
<evidence type="ECO:0000259" key="3">
    <source>
        <dbReference type="PROSITE" id="PS51186"/>
    </source>
</evidence>
<evidence type="ECO:0000313" key="5">
    <source>
        <dbReference type="Proteomes" id="UP000295705"/>
    </source>
</evidence>
<proteinExistence type="predicted"/>
<dbReference type="InterPro" id="IPR000182">
    <property type="entry name" value="GNAT_dom"/>
</dbReference>
<keyword evidence="2" id="KW-0012">Acyltransferase</keyword>
<dbReference type="CDD" id="cd04301">
    <property type="entry name" value="NAT_SF"/>
    <property type="match status" value="1"/>
</dbReference>
<dbReference type="RefSeq" id="WP_133825144.1">
    <property type="nucleotide sequence ID" value="NZ_BAABHR010000049.1"/>
</dbReference>
<keyword evidence="1 4" id="KW-0808">Transferase</keyword>
<evidence type="ECO:0000256" key="1">
    <source>
        <dbReference type="ARBA" id="ARBA00022679"/>
    </source>
</evidence>
<dbReference type="Gene3D" id="3.40.630.30">
    <property type="match status" value="1"/>
</dbReference>
<feature type="domain" description="N-acetyltransferase" evidence="3">
    <location>
        <begin position="5"/>
        <end position="174"/>
    </location>
</feature>
<protein>
    <submittedName>
        <fullName evidence="4">N-acetylglutamate synthase-like GNAT family acetyltransferase</fullName>
    </submittedName>
</protein>
<dbReference type="AlphaFoldDB" id="A0A4R6VPJ7"/>
<reference evidence="4 5" key="1">
    <citation type="submission" date="2019-03" db="EMBL/GenBank/DDBJ databases">
        <title>Genomic Encyclopedia of Type Strains, Phase IV (KMG-IV): sequencing the most valuable type-strain genomes for metagenomic binning, comparative biology and taxonomic classification.</title>
        <authorList>
            <person name="Goeker M."/>
        </authorList>
    </citation>
    <scope>NUCLEOTIDE SEQUENCE [LARGE SCALE GENOMIC DNA]</scope>
    <source>
        <strain evidence="4 5">DSM 45775</strain>
    </source>
</reference>
<gene>
    <name evidence="4" type="ORF">EV188_1011091</name>
</gene>
<dbReference type="InterPro" id="IPR016181">
    <property type="entry name" value="Acyl_CoA_acyltransferase"/>
</dbReference>
<dbReference type="GO" id="GO:0016747">
    <property type="term" value="F:acyltransferase activity, transferring groups other than amino-acyl groups"/>
    <property type="evidence" value="ECO:0007669"/>
    <property type="project" value="InterPro"/>
</dbReference>
<evidence type="ECO:0000256" key="2">
    <source>
        <dbReference type="ARBA" id="ARBA00023315"/>
    </source>
</evidence>
<dbReference type="EMBL" id="SNYO01000001">
    <property type="protein sequence ID" value="TDQ65839.1"/>
    <property type="molecule type" value="Genomic_DNA"/>
</dbReference>
<dbReference type="PROSITE" id="PS51186">
    <property type="entry name" value="GNAT"/>
    <property type="match status" value="1"/>
</dbReference>
<name>A0A4R6VPJ7_9PSEU</name>
<dbReference type="PANTHER" id="PTHR43877:SF2">
    <property type="entry name" value="AMINOALKYLPHOSPHONATE N-ACETYLTRANSFERASE-RELATED"/>
    <property type="match status" value="1"/>
</dbReference>
<dbReference type="SUPFAM" id="SSF55729">
    <property type="entry name" value="Acyl-CoA N-acyltransferases (Nat)"/>
    <property type="match status" value="1"/>
</dbReference>
<evidence type="ECO:0000313" key="4">
    <source>
        <dbReference type="EMBL" id="TDQ65839.1"/>
    </source>
</evidence>
<comment type="caution">
    <text evidence="4">The sequence shown here is derived from an EMBL/GenBank/DDBJ whole genome shotgun (WGS) entry which is preliminary data.</text>
</comment>
<keyword evidence="5" id="KW-1185">Reference proteome</keyword>